<organism evidence="3 4">
    <name type="scientific">Streptomyces thermospinosisporus</name>
    <dbReference type="NCBI Taxonomy" id="161482"/>
    <lineage>
        <taxon>Bacteria</taxon>
        <taxon>Bacillati</taxon>
        <taxon>Actinomycetota</taxon>
        <taxon>Actinomycetes</taxon>
        <taxon>Kitasatosporales</taxon>
        <taxon>Streptomycetaceae</taxon>
        <taxon>Streptomyces</taxon>
    </lineage>
</organism>
<accession>A0ABP4JV29</accession>
<sequence>MGAAALKAAELLPTEPQRLSALRDALHYQSSQASPSRVTLNGHPHHRLPNTLNISVDSVIATEALASATDLASSTASACHSGGHRPSDVLLAMGISEPRALGAFRLSLGRWSNLTERCAS</sequence>
<dbReference type="InterPro" id="IPR015422">
    <property type="entry name" value="PyrdxlP-dep_Trfase_small"/>
</dbReference>
<evidence type="ECO:0000256" key="1">
    <source>
        <dbReference type="ARBA" id="ARBA00001933"/>
    </source>
</evidence>
<reference evidence="4" key="1">
    <citation type="journal article" date="2019" name="Int. J. Syst. Evol. Microbiol.">
        <title>The Global Catalogue of Microorganisms (GCM) 10K type strain sequencing project: providing services to taxonomists for standard genome sequencing and annotation.</title>
        <authorList>
            <consortium name="The Broad Institute Genomics Platform"/>
            <consortium name="The Broad Institute Genome Sequencing Center for Infectious Disease"/>
            <person name="Wu L."/>
            <person name="Ma J."/>
        </authorList>
    </citation>
    <scope>NUCLEOTIDE SEQUENCE [LARGE SCALE GENOMIC DNA]</scope>
    <source>
        <strain evidence="4">JCM 11756</strain>
    </source>
</reference>
<evidence type="ECO:0008006" key="5">
    <source>
        <dbReference type="Google" id="ProtNLM"/>
    </source>
</evidence>
<keyword evidence="4" id="KW-1185">Reference proteome</keyword>
<comment type="catalytic activity">
    <reaction evidence="2">
        <text>(sulfur carrier)-H + L-cysteine = (sulfur carrier)-SH + L-alanine</text>
        <dbReference type="Rhea" id="RHEA:43892"/>
        <dbReference type="Rhea" id="RHEA-COMP:14737"/>
        <dbReference type="Rhea" id="RHEA-COMP:14739"/>
        <dbReference type="ChEBI" id="CHEBI:29917"/>
        <dbReference type="ChEBI" id="CHEBI:35235"/>
        <dbReference type="ChEBI" id="CHEBI:57972"/>
        <dbReference type="ChEBI" id="CHEBI:64428"/>
        <dbReference type="EC" id="2.8.1.7"/>
    </reaction>
</comment>
<proteinExistence type="predicted"/>
<dbReference type="Gene3D" id="3.90.1150.10">
    <property type="entry name" value="Aspartate Aminotransferase, domain 1"/>
    <property type="match status" value="1"/>
</dbReference>
<name>A0ABP4JV29_9ACTN</name>
<comment type="caution">
    <text evidence="3">The sequence shown here is derived from an EMBL/GenBank/DDBJ whole genome shotgun (WGS) entry which is preliminary data.</text>
</comment>
<evidence type="ECO:0000313" key="3">
    <source>
        <dbReference type="EMBL" id="GAA1431267.1"/>
    </source>
</evidence>
<evidence type="ECO:0000256" key="2">
    <source>
        <dbReference type="ARBA" id="ARBA00050776"/>
    </source>
</evidence>
<protein>
    <recommendedName>
        <fullName evidence="5">Cysteine desulfurase</fullName>
    </recommendedName>
</protein>
<dbReference type="InterPro" id="IPR015424">
    <property type="entry name" value="PyrdxlP-dep_Trfase"/>
</dbReference>
<comment type="cofactor">
    <cofactor evidence="1">
        <name>pyridoxal 5'-phosphate</name>
        <dbReference type="ChEBI" id="CHEBI:597326"/>
    </cofactor>
</comment>
<dbReference type="SUPFAM" id="SSF53383">
    <property type="entry name" value="PLP-dependent transferases"/>
    <property type="match status" value="1"/>
</dbReference>
<dbReference type="RefSeq" id="WP_344015382.1">
    <property type="nucleotide sequence ID" value="NZ_BAAAIZ010000085.1"/>
</dbReference>
<dbReference type="Proteomes" id="UP001500973">
    <property type="component" value="Unassembled WGS sequence"/>
</dbReference>
<evidence type="ECO:0000313" key="4">
    <source>
        <dbReference type="Proteomes" id="UP001500973"/>
    </source>
</evidence>
<dbReference type="PANTHER" id="PTHR11601">
    <property type="entry name" value="CYSTEINE DESULFURYLASE FAMILY MEMBER"/>
    <property type="match status" value="1"/>
</dbReference>
<gene>
    <name evidence="3" type="ORF">GCM10009601_50090</name>
</gene>
<dbReference type="EMBL" id="BAAAIZ010000085">
    <property type="protein sequence ID" value="GAA1431267.1"/>
    <property type="molecule type" value="Genomic_DNA"/>
</dbReference>
<dbReference type="PANTHER" id="PTHR11601:SF34">
    <property type="entry name" value="CYSTEINE DESULFURASE"/>
    <property type="match status" value="1"/>
</dbReference>